<keyword evidence="4" id="KW-0238">DNA-binding</keyword>
<sequence>MSRREQMSSDPDAELVQRVARGDPQAMRLMVSAKLPRLLALAQRMLGDRSEAEDVAQDVFLRIWKHAGTWKQGSAKFDTWAHRVALNLCYDRLRKRRDIPTDDVPEQIDPGPLPDAGLLSDDQQGPRVERALQELPPRQREAIILVYYQDMSNREAAEVMNISVDALESLLSRGRRALRKILLGERDDA</sequence>
<evidence type="ECO:0000256" key="4">
    <source>
        <dbReference type="ARBA" id="ARBA00023125"/>
    </source>
</evidence>
<dbReference type="InterPro" id="IPR013324">
    <property type="entry name" value="RNA_pol_sigma_r3/r4-like"/>
</dbReference>
<comment type="caution">
    <text evidence="9">The sequence shown here is derived from an EMBL/GenBank/DDBJ whole genome shotgun (WGS) entry which is preliminary data.</text>
</comment>
<name>A0ABW4M5C4_9HYPH</name>
<evidence type="ECO:0000259" key="8">
    <source>
        <dbReference type="Pfam" id="PF08281"/>
    </source>
</evidence>
<protein>
    <submittedName>
        <fullName evidence="9">RNA polymerase sigma factor</fullName>
    </submittedName>
</protein>
<evidence type="ECO:0000256" key="6">
    <source>
        <dbReference type="SAM" id="MobiDB-lite"/>
    </source>
</evidence>
<dbReference type="InterPro" id="IPR013249">
    <property type="entry name" value="RNA_pol_sigma70_r4_t2"/>
</dbReference>
<evidence type="ECO:0000313" key="10">
    <source>
        <dbReference type="Proteomes" id="UP001597322"/>
    </source>
</evidence>
<keyword evidence="10" id="KW-1185">Reference proteome</keyword>
<dbReference type="EMBL" id="JBHUEQ010000015">
    <property type="protein sequence ID" value="MFD1745421.1"/>
    <property type="molecule type" value="Genomic_DNA"/>
</dbReference>
<dbReference type="NCBIfam" id="TIGR02937">
    <property type="entry name" value="sigma70-ECF"/>
    <property type="match status" value="1"/>
</dbReference>
<organism evidence="9 10">
    <name type="scientific">Rhizobium helianthi</name>
    <dbReference type="NCBI Taxonomy" id="1132695"/>
    <lineage>
        <taxon>Bacteria</taxon>
        <taxon>Pseudomonadati</taxon>
        <taxon>Pseudomonadota</taxon>
        <taxon>Alphaproteobacteria</taxon>
        <taxon>Hyphomicrobiales</taxon>
        <taxon>Rhizobiaceae</taxon>
        <taxon>Rhizobium/Agrobacterium group</taxon>
        <taxon>Rhizobium</taxon>
    </lineage>
</organism>
<dbReference type="NCBIfam" id="NF004113">
    <property type="entry name" value="PRK05602.1"/>
    <property type="match status" value="1"/>
</dbReference>
<evidence type="ECO:0000256" key="5">
    <source>
        <dbReference type="ARBA" id="ARBA00023163"/>
    </source>
</evidence>
<dbReference type="Proteomes" id="UP001597322">
    <property type="component" value="Unassembled WGS sequence"/>
</dbReference>
<feature type="domain" description="RNA polymerase sigma factor 70 region 4 type 2" evidence="8">
    <location>
        <begin position="128"/>
        <end position="178"/>
    </location>
</feature>
<keyword evidence="3" id="KW-0731">Sigma factor</keyword>
<gene>
    <name evidence="9" type="ORF">ACFSE1_08125</name>
</gene>
<evidence type="ECO:0000256" key="3">
    <source>
        <dbReference type="ARBA" id="ARBA00023082"/>
    </source>
</evidence>
<dbReference type="SUPFAM" id="SSF88659">
    <property type="entry name" value="Sigma3 and sigma4 domains of RNA polymerase sigma factors"/>
    <property type="match status" value="1"/>
</dbReference>
<dbReference type="PANTHER" id="PTHR43133">
    <property type="entry name" value="RNA POLYMERASE ECF-TYPE SIGMA FACTO"/>
    <property type="match status" value="1"/>
</dbReference>
<reference evidence="10" key="1">
    <citation type="journal article" date="2019" name="Int. J. Syst. Evol. Microbiol.">
        <title>The Global Catalogue of Microorganisms (GCM) 10K type strain sequencing project: providing services to taxonomists for standard genome sequencing and annotation.</title>
        <authorList>
            <consortium name="The Broad Institute Genomics Platform"/>
            <consortium name="The Broad Institute Genome Sequencing Center for Infectious Disease"/>
            <person name="Wu L."/>
            <person name="Ma J."/>
        </authorList>
    </citation>
    <scope>NUCLEOTIDE SEQUENCE [LARGE SCALE GENOMIC DNA]</scope>
    <source>
        <strain evidence="10">CG52</strain>
    </source>
</reference>
<dbReference type="Gene3D" id="1.10.10.10">
    <property type="entry name" value="Winged helix-like DNA-binding domain superfamily/Winged helix DNA-binding domain"/>
    <property type="match status" value="1"/>
</dbReference>
<dbReference type="SUPFAM" id="SSF88946">
    <property type="entry name" value="Sigma2 domain of RNA polymerase sigma factors"/>
    <property type="match status" value="1"/>
</dbReference>
<evidence type="ECO:0000313" key="9">
    <source>
        <dbReference type="EMBL" id="MFD1745421.1"/>
    </source>
</evidence>
<accession>A0ABW4M5C4</accession>
<dbReference type="InterPro" id="IPR014284">
    <property type="entry name" value="RNA_pol_sigma-70_dom"/>
</dbReference>
<keyword evidence="2" id="KW-0805">Transcription regulation</keyword>
<dbReference type="InterPro" id="IPR007627">
    <property type="entry name" value="RNA_pol_sigma70_r2"/>
</dbReference>
<dbReference type="InterPro" id="IPR036388">
    <property type="entry name" value="WH-like_DNA-bd_sf"/>
</dbReference>
<dbReference type="RefSeq" id="WP_377399778.1">
    <property type="nucleotide sequence ID" value="NZ_JBHUEQ010000015.1"/>
</dbReference>
<dbReference type="InterPro" id="IPR013325">
    <property type="entry name" value="RNA_pol_sigma_r2"/>
</dbReference>
<dbReference type="InterPro" id="IPR039425">
    <property type="entry name" value="RNA_pol_sigma-70-like"/>
</dbReference>
<dbReference type="Pfam" id="PF08281">
    <property type="entry name" value="Sigma70_r4_2"/>
    <property type="match status" value="1"/>
</dbReference>
<feature type="region of interest" description="Disordered" evidence="6">
    <location>
        <begin position="101"/>
        <end position="121"/>
    </location>
</feature>
<evidence type="ECO:0000256" key="1">
    <source>
        <dbReference type="ARBA" id="ARBA00010641"/>
    </source>
</evidence>
<feature type="domain" description="RNA polymerase sigma-70 region 2" evidence="7">
    <location>
        <begin position="31"/>
        <end position="97"/>
    </location>
</feature>
<evidence type="ECO:0000256" key="2">
    <source>
        <dbReference type="ARBA" id="ARBA00023015"/>
    </source>
</evidence>
<dbReference type="Gene3D" id="1.10.1740.10">
    <property type="match status" value="1"/>
</dbReference>
<proteinExistence type="inferred from homology"/>
<evidence type="ECO:0000259" key="7">
    <source>
        <dbReference type="Pfam" id="PF04542"/>
    </source>
</evidence>
<dbReference type="CDD" id="cd06171">
    <property type="entry name" value="Sigma70_r4"/>
    <property type="match status" value="1"/>
</dbReference>
<comment type="similarity">
    <text evidence="1">Belongs to the sigma-70 factor family. ECF subfamily.</text>
</comment>
<keyword evidence="5" id="KW-0804">Transcription</keyword>
<dbReference type="PANTHER" id="PTHR43133:SF8">
    <property type="entry name" value="RNA POLYMERASE SIGMA FACTOR HI_1459-RELATED"/>
    <property type="match status" value="1"/>
</dbReference>
<dbReference type="Pfam" id="PF04542">
    <property type="entry name" value="Sigma70_r2"/>
    <property type="match status" value="1"/>
</dbReference>